<evidence type="ECO:0000313" key="2">
    <source>
        <dbReference type="Proteomes" id="UP000053105"/>
    </source>
</evidence>
<dbReference type="AlphaFoldDB" id="A0A0M8ZS52"/>
<accession>A0A0M8ZS52</accession>
<sequence length="81" mass="8961">MGQNNANPPMARSYLETSTRVCLAFLQSGPLVKIKAKQAADVTPVERRKTGFHELESASGIRRFGQTVRIISLSNELFVKV</sequence>
<dbReference type="EMBL" id="KQ435912">
    <property type="protein sequence ID" value="KOX68846.1"/>
    <property type="molecule type" value="Genomic_DNA"/>
</dbReference>
<keyword evidence="2" id="KW-1185">Reference proteome</keyword>
<organism evidence="1 2">
    <name type="scientific">Melipona quadrifasciata</name>
    <dbReference type="NCBI Taxonomy" id="166423"/>
    <lineage>
        <taxon>Eukaryota</taxon>
        <taxon>Metazoa</taxon>
        <taxon>Ecdysozoa</taxon>
        <taxon>Arthropoda</taxon>
        <taxon>Hexapoda</taxon>
        <taxon>Insecta</taxon>
        <taxon>Pterygota</taxon>
        <taxon>Neoptera</taxon>
        <taxon>Endopterygota</taxon>
        <taxon>Hymenoptera</taxon>
        <taxon>Apocrita</taxon>
        <taxon>Aculeata</taxon>
        <taxon>Apoidea</taxon>
        <taxon>Anthophila</taxon>
        <taxon>Apidae</taxon>
        <taxon>Melipona</taxon>
    </lineage>
</organism>
<evidence type="ECO:0000313" key="1">
    <source>
        <dbReference type="EMBL" id="KOX68846.1"/>
    </source>
</evidence>
<reference evidence="1 2" key="1">
    <citation type="submission" date="2015-07" db="EMBL/GenBank/DDBJ databases">
        <title>The genome of Melipona quadrifasciata.</title>
        <authorList>
            <person name="Pan H."/>
            <person name="Kapheim K."/>
        </authorList>
    </citation>
    <scope>NUCLEOTIDE SEQUENCE [LARGE SCALE GENOMIC DNA]</scope>
    <source>
        <strain evidence="1">0111107301</strain>
        <tissue evidence="1">Whole body</tissue>
    </source>
</reference>
<dbReference type="Proteomes" id="UP000053105">
    <property type="component" value="Unassembled WGS sequence"/>
</dbReference>
<protein>
    <submittedName>
        <fullName evidence="1">Uncharacterized protein</fullName>
    </submittedName>
</protein>
<gene>
    <name evidence="1" type="ORF">WN51_06244</name>
</gene>
<name>A0A0M8ZS52_9HYME</name>
<proteinExistence type="predicted"/>